<dbReference type="UniPathway" id="UPA00060"/>
<dbReference type="SFLD" id="SFLDF00407">
    <property type="entry name" value="phosphomethylpyrimidine_syntha"/>
    <property type="match status" value="1"/>
</dbReference>
<dbReference type="FunFam" id="3.20.20.540:FF:000001">
    <property type="entry name" value="Phosphomethylpyrimidine synthase"/>
    <property type="match status" value="1"/>
</dbReference>
<keyword evidence="12" id="KW-1185">Reference proteome</keyword>
<feature type="binding site" evidence="10">
    <location>
        <position position="94"/>
    </location>
    <ligand>
        <name>substrate</name>
    </ligand>
</feature>
<evidence type="ECO:0000313" key="12">
    <source>
        <dbReference type="Proteomes" id="UP000008139"/>
    </source>
</evidence>
<evidence type="ECO:0000256" key="2">
    <source>
        <dbReference type="ARBA" id="ARBA00022485"/>
    </source>
</evidence>
<dbReference type="STRING" id="760142.Hipma_1048"/>
<dbReference type="NCBIfam" id="NF009895">
    <property type="entry name" value="PRK13352.1"/>
    <property type="match status" value="1"/>
</dbReference>
<dbReference type="SFLD" id="SFLDG01114">
    <property type="entry name" value="phosphomethylpyrimidine_syntha"/>
    <property type="match status" value="1"/>
</dbReference>
<keyword evidence="4 10" id="KW-0479">Metal-binding</keyword>
<dbReference type="NCBIfam" id="TIGR00190">
    <property type="entry name" value="thiC"/>
    <property type="match status" value="1"/>
</dbReference>
<dbReference type="KEGG" id="hmr:Hipma_1048"/>
<feature type="binding site" evidence="10">
    <location>
        <position position="268"/>
    </location>
    <ligand>
        <name>Zn(2+)</name>
        <dbReference type="ChEBI" id="CHEBI:29105"/>
    </ligand>
</feature>
<reference evidence="11 12" key="1">
    <citation type="journal article" date="2011" name="Stand. Genomic Sci.">
        <title>Complete genome sequence of the thermophilic sulfur-reducer Hippea maritima type strain (MH(2)).</title>
        <authorList>
            <person name="Huntemann M."/>
            <person name="Lu M."/>
            <person name="Nolan M."/>
            <person name="Lapidus A."/>
            <person name="Lucas S."/>
            <person name="Hammon N."/>
            <person name="Deshpande S."/>
            <person name="Cheng J.F."/>
            <person name="Tapia R."/>
            <person name="Han C."/>
            <person name="Goodwin L."/>
            <person name="Pitluck S."/>
            <person name="Liolios K."/>
            <person name="Pagani I."/>
            <person name="Ivanova N."/>
            <person name="Ovchinikova G."/>
            <person name="Pati A."/>
            <person name="Chen A."/>
            <person name="Palaniappan K."/>
            <person name="Land M."/>
            <person name="Hauser L."/>
            <person name="Jeffries C.D."/>
            <person name="Detter J.C."/>
            <person name="Brambilla E.M."/>
            <person name="Rohde M."/>
            <person name="Spring S."/>
            <person name="Goker M."/>
            <person name="Woyke T."/>
            <person name="Bristow J."/>
            <person name="Eisen J.A."/>
            <person name="Markowitz V."/>
            <person name="Hugenholtz P."/>
            <person name="Kyrpides N.C."/>
            <person name="Klenk H.P."/>
            <person name="Mavromatis K."/>
        </authorList>
    </citation>
    <scope>NUCLEOTIDE SEQUENCE [LARGE SCALE GENOMIC DNA]</scope>
    <source>
        <strain evidence="12">ATCC 700847 / DSM 10411 / MH2</strain>
    </source>
</reference>
<keyword evidence="3 10" id="KW-0949">S-adenosyl-L-methionine</keyword>
<dbReference type="PANTHER" id="PTHR30557">
    <property type="entry name" value="THIAMINE BIOSYNTHESIS PROTEIN THIC"/>
    <property type="match status" value="1"/>
</dbReference>
<dbReference type="InParanoid" id="F2LW80"/>
<comment type="catalytic activity">
    <reaction evidence="10">
        <text>5-amino-1-(5-phospho-beta-D-ribosyl)imidazole + S-adenosyl-L-methionine = 4-amino-2-methyl-5-(phosphooxymethyl)pyrimidine + CO + 5'-deoxyadenosine + formate + L-methionine + 3 H(+)</text>
        <dbReference type="Rhea" id="RHEA:24840"/>
        <dbReference type="ChEBI" id="CHEBI:15378"/>
        <dbReference type="ChEBI" id="CHEBI:15740"/>
        <dbReference type="ChEBI" id="CHEBI:17245"/>
        <dbReference type="ChEBI" id="CHEBI:17319"/>
        <dbReference type="ChEBI" id="CHEBI:57844"/>
        <dbReference type="ChEBI" id="CHEBI:58354"/>
        <dbReference type="ChEBI" id="CHEBI:59789"/>
        <dbReference type="ChEBI" id="CHEBI:137981"/>
        <dbReference type="EC" id="4.1.99.17"/>
    </reaction>
</comment>
<organism evidence="11 12">
    <name type="scientific">Hippea maritima (strain ATCC 700847 / DSM 10411 / MH2)</name>
    <dbReference type="NCBI Taxonomy" id="760142"/>
    <lineage>
        <taxon>Bacteria</taxon>
        <taxon>Pseudomonadati</taxon>
        <taxon>Campylobacterota</taxon>
        <taxon>Desulfurellia</taxon>
        <taxon>Desulfurellales</taxon>
        <taxon>Hippeaceae</taxon>
        <taxon>Hippea</taxon>
    </lineage>
</organism>
<dbReference type="FunCoup" id="F2LW80">
    <property type="interactions" value="404"/>
</dbReference>
<dbReference type="InterPro" id="IPR037509">
    <property type="entry name" value="ThiC"/>
</dbReference>
<evidence type="ECO:0000256" key="5">
    <source>
        <dbReference type="ARBA" id="ARBA00022833"/>
    </source>
</evidence>
<name>F2LW80_HIPMA</name>
<proteinExistence type="inferred from homology"/>
<dbReference type="PANTHER" id="PTHR30557:SF1">
    <property type="entry name" value="PHOSPHOMETHYLPYRIMIDINE SYNTHASE, CHLOROPLASTIC"/>
    <property type="match status" value="1"/>
</dbReference>
<feature type="binding site" evidence="10">
    <location>
        <position position="408"/>
    </location>
    <ligand>
        <name>[4Fe-4S] cluster</name>
        <dbReference type="ChEBI" id="CHEBI:49883"/>
        <note>4Fe-4S-S-AdoMet</note>
    </ligand>
</feature>
<dbReference type="RefSeq" id="WP_013682053.1">
    <property type="nucleotide sequence ID" value="NC_015318.1"/>
</dbReference>
<evidence type="ECO:0000256" key="4">
    <source>
        <dbReference type="ARBA" id="ARBA00022723"/>
    </source>
</evidence>
<dbReference type="GO" id="GO:0051539">
    <property type="term" value="F:4 iron, 4 sulfur cluster binding"/>
    <property type="evidence" value="ECO:0007669"/>
    <property type="project" value="UniProtKB-KW"/>
</dbReference>
<dbReference type="Pfam" id="PF01964">
    <property type="entry name" value="ThiC_Rad_SAM"/>
    <property type="match status" value="1"/>
</dbReference>
<dbReference type="GO" id="GO:0070284">
    <property type="term" value="F:phosphomethylpyrimidine synthase activity"/>
    <property type="evidence" value="ECO:0007669"/>
    <property type="project" value="UniProtKB-EC"/>
</dbReference>
<keyword evidence="9 10" id="KW-0456">Lyase</keyword>
<dbReference type="GO" id="GO:0008270">
    <property type="term" value="F:zinc ion binding"/>
    <property type="evidence" value="ECO:0007669"/>
    <property type="project" value="UniProtKB-UniRule"/>
</dbReference>
<feature type="binding site" evidence="10">
    <location>
        <position position="291"/>
    </location>
    <ligand>
        <name>substrate</name>
    </ligand>
</feature>
<feature type="binding site" evidence="10">
    <location>
        <position position="411"/>
    </location>
    <ligand>
        <name>[4Fe-4S] cluster</name>
        <dbReference type="ChEBI" id="CHEBI:49883"/>
        <note>4Fe-4S-S-AdoMet</note>
    </ligand>
</feature>
<evidence type="ECO:0000256" key="1">
    <source>
        <dbReference type="ARBA" id="ARBA00003175"/>
    </source>
</evidence>
<evidence type="ECO:0000256" key="10">
    <source>
        <dbReference type="HAMAP-Rule" id="MF_00089"/>
    </source>
</evidence>
<keyword evidence="7 10" id="KW-0408">Iron</keyword>
<evidence type="ECO:0000256" key="7">
    <source>
        <dbReference type="ARBA" id="ARBA00023004"/>
    </source>
</evidence>
<dbReference type="Gene3D" id="3.20.20.540">
    <property type="entry name" value="Radical SAM ThiC family, central domain"/>
    <property type="match status" value="1"/>
</dbReference>
<evidence type="ECO:0000256" key="9">
    <source>
        <dbReference type="ARBA" id="ARBA00023239"/>
    </source>
</evidence>
<dbReference type="Gene3D" id="6.10.250.620">
    <property type="match status" value="1"/>
</dbReference>
<dbReference type="AlphaFoldDB" id="F2LW80"/>
<sequence>MTQIEAARKGIVTKEMEEVAKAESRPVEFIMEGLKKGTIVIPKNKNHNIKAVGIGEGLRTKVNANIGTSSDIVQLENELKKLDAAVEAKADSVMDLSTGGDLDYIRREILKRSPIVVGNVPIYQTAVEIAQQKGSIVYMTEDDIFETIEKQAEDGIDYMTLHCGVTLESLERLIRQGRVEDIVSRGGSFLSVWMLHNKKQNPLFEHFDRVLEIAREYDVTLSLGDGFRPGAIVDATDRAQIHELILLGELHKKALEAGVQSMIEGPGHVPIDEVITNAKIEKSLCDGAPFYVLGPVVTDIAPGYDHITSAIGGALMAAYGADFLCYVTKAEHVRLPTPEDVREGVIVTRIAAHAADIAKKIPNALEWDLQMSKARKSLNWDKMIELSIDPEYTRKQRQSSLPDEDDVCTMCGKFCAIKLLNKALRNQR</sequence>
<evidence type="ECO:0000256" key="6">
    <source>
        <dbReference type="ARBA" id="ARBA00022977"/>
    </source>
</evidence>
<gene>
    <name evidence="10" type="primary">thiC</name>
    <name evidence="11" type="ordered locus">Hipma_1048</name>
</gene>
<accession>F2LW80</accession>
<feature type="binding site" evidence="10">
    <location>
        <position position="332"/>
    </location>
    <ligand>
        <name>Zn(2+)</name>
        <dbReference type="ChEBI" id="CHEBI:29105"/>
    </ligand>
</feature>
<dbReference type="HAMAP" id="MF_00089">
    <property type="entry name" value="ThiC"/>
    <property type="match status" value="1"/>
</dbReference>
<comment type="function">
    <text evidence="1 10">Catalyzes the synthesis of the hydroxymethylpyrimidine phosphate (HMP-P) moiety of thiamine from aminoimidazole ribotide (AIR) in a radical S-adenosyl-L-methionine (SAM)-dependent reaction.</text>
</comment>
<dbReference type="eggNOG" id="COG0422">
    <property type="taxonomic scope" value="Bacteria"/>
</dbReference>
<dbReference type="SFLD" id="SFLDS00113">
    <property type="entry name" value="Radical_SAM_Phosphomethylpyrim"/>
    <property type="match status" value="1"/>
</dbReference>
<dbReference type="GO" id="GO:0009229">
    <property type="term" value="P:thiamine diphosphate biosynthetic process"/>
    <property type="evidence" value="ECO:0007669"/>
    <property type="project" value="UniProtKB-UniRule"/>
</dbReference>
<dbReference type="InterPro" id="IPR038521">
    <property type="entry name" value="ThiC/Bza_core_dom"/>
</dbReference>
<dbReference type="GO" id="GO:0009228">
    <property type="term" value="P:thiamine biosynthetic process"/>
    <property type="evidence" value="ECO:0007669"/>
    <property type="project" value="UniProtKB-UniRule"/>
</dbReference>
<evidence type="ECO:0000256" key="8">
    <source>
        <dbReference type="ARBA" id="ARBA00023014"/>
    </source>
</evidence>
<comment type="similarity">
    <text evidence="10">Belongs to the ThiC family.</text>
</comment>
<dbReference type="Proteomes" id="UP000008139">
    <property type="component" value="Chromosome"/>
</dbReference>
<feature type="binding site" evidence="10">
    <location>
        <begin position="225"/>
        <end position="228"/>
    </location>
    <ligand>
        <name>substrate</name>
    </ligand>
</feature>
<dbReference type="EC" id="4.1.99.17" evidence="10"/>
<evidence type="ECO:0000256" key="3">
    <source>
        <dbReference type="ARBA" id="ARBA00022691"/>
    </source>
</evidence>
<dbReference type="HOGENOM" id="CLU_013181_2_2_7"/>
<comment type="pathway">
    <text evidence="10">Cofactor biosynthesis; thiamine diphosphate biosynthesis.</text>
</comment>
<feature type="binding site" evidence="10">
    <location>
        <position position="162"/>
    </location>
    <ligand>
        <name>substrate</name>
    </ligand>
</feature>
<feature type="binding site" evidence="10">
    <location>
        <position position="264"/>
    </location>
    <ligand>
        <name>substrate</name>
    </ligand>
</feature>
<protein>
    <recommendedName>
        <fullName evidence="10">Phosphomethylpyrimidine synthase</fullName>
        <ecNumber evidence="10">4.1.99.17</ecNumber>
    </recommendedName>
    <alternativeName>
        <fullName evidence="10">Hydroxymethylpyrimidine phosphate synthase</fullName>
        <shortName evidence="10">HMP-P synthase</shortName>
        <shortName evidence="10">HMP-phosphate synthase</shortName>
        <shortName evidence="10">HMPP synthase</shortName>
    </alternativeName>
    <alternativeName>
        <fullName evidence="10">Thiamine biosynthesis protein ThiC</fullName>
    </alternativeName>
</protein>
<dbReference type="OrthoDB" id="9805897at2"/>
<dbReference type="EMBL" id="CP002606">
    <property type="protein sequence ID" value="AEA34014.1"/>
    <property type="molecule type" value="Genomic_DNA"/>
</dbReference>
<keyword evidence="5 10" id="KW-0862">Zinc</keyword>
<feature type="binding site" evidence="10">
    <location>
        <position position="415"/>
    </location>
    <ligand>
        <name>[4Fe-4S] cluster</name>
        <dbReference type="ChEBI" id="CHEBI:49883"/>
        <note>4Fe-4S-S-AdoMet</note>
    </ligand>
</feature>
<evidence type="ECO:0000313" key="11">
    <source>
        <dbReference type="EMBL" id="AEA34014.1"/>
    </source>
</evidence>
<reference evidence="12" key="2">
    <citation type="submission" date="2011-03" db="EMBL/GenBank/DDBJ databases">
        <title>The complete genome of Hippea maritima DSM 10411.</title>
        <authorList>
            <consortium name="US DOE Joint Genome Institute (JGI-PGF)"/>
            <person name="Lucas S."/>
            <person name="Copeland A."/>
            <person name="Lapidus A."/>
            <person name="Bruce D."/>
            <person name="Goodwin L."/>
            <person name="Pitluck S."/>
            <person name="Peters L."/>
            <person name="Kyrpides N."/>
            <person name="Mavromatis K."/>
            <person name="Pagani I."/>
            <person name="Ivanova N."/>
            <person name="Mikhailova N."/>
            <person name="Lu M."/>
            <person name="Detter J.C."/>
            <person name="Tapia R."/>
            <person name="Han C."/>
            <person name="Land M."/>
            <person name="Hauser L."/>
            <person name="Markowitz V."/>
            <person name="Cheng J.-F."/>
            <person name="Hugenholtz P."/>
            <person name="Woyke T."/>
            <person name="Wu D."/>
            <person name="Spring S."/>
            <person name="Schroeder M."/>
            <person name="Brambilla E."/>
            <person name="Klenk H.-P."/>
            <person name="Eisen J.A."/>
        </authorList>
    </citation>
    <scope>NUCLEOTIDE SEQUENCE [LARGE SCALE GENOMIC DNA]</scope>
    <source>
        <strain evidence="12">ATCC 700847 / DSM 10411 / MH2</strain>
    </source>
</reference>
<keyword evidence="2 10" id="KW-0004">4Fe-4S</keyword>
<feature type="binding site" evidence="10">
    <location>
        <begin position="184"/>
        <end position="186"/>
    </location>
    <ligand>
        <name>substrate</name>
    </ligand>
</feature>
<comment type="cofactor">
    <cofactor evidence="10">
        <name>[4Fe-4S] cluster</name>
        <dbReference type="ChEBI" id="CHEBI:49883"/>
    </cofactor>
    <text evidence="10">Binds 1 [4Fe-4S] cluster per subunit. The cluster is coordinated with 3 cysteines and an exchangeable S-adenosyl-L-methionine.</text>
</comment>
<feature type="binding site" evidence="10">
    <location>
        <position position="65"/>
    </location>
    <ligand>
        <name>substrate</name>
    </ligand>
</feature>
<keyword evidence="6 10" id="KW-0784">Thiamine biosynthesis</keyword>
<feature type="binding site" evidence="10">
    <location>
        <position position="123"/>
    </location>
    <ligand>
        <name>substrate</name>
    </ligand>
</feature>
<dbReference type="InterPro" id="IPR002817">
    <property type="entry name" value="ThiC/BzaA/B"/>
</dbReference>
<keyword evidence="8 10" id="KW-0411">Iron-sulfur</keyword>